<dbReference type="RefSeq" id="WP_190851152.1">
    <property type="nucleotide sequence ID" value="NZ_AP023440.1"/>
</dbReference>
<reference evidence="1 2" key="1">
    <citation type="journal article" date="2014" name="Int. J. Syst. Evol. Microbiol.">
        <title>Complete genome sequence of Corynebacterium casei LMG S-19264T (=DSM 44701T), isolated from a smear-ripened cheese.</title>
        <authorList>
            <consortium name="US DOE Joint Genome Institute (JGI-PGF)"/>
            <person name="Walter F."/>
            <person name="Albersmeier A."/>
            <person name="Kalinowski J."/>
            <person name="Ruckert C."/>
        </authorList>
    </citation>
    <scope>NUCLEOTIDE SEQUENCE [LARGE SCALE GENOMIC DNA]</scope>
    <source>
        <strain evidence="1 2">JCM 4677</strain>
    </source>
</reference>
<accession>A0A7G1P2T1</accession>
<dbReference type="EMBL" id="AP023440">
    <property type="protein sequence ID" value="BCL28981.1"/>
    <property type="molecule type" value="Genomic_DNA"/>
</dbReference>
<proteinExistence type="predicted"/>
<name>A0A7G1P2T1_9ACTN</name>
<dbReference type="KEGG" id="sgm:GCM10017557_38400"/>
<protein>
    <submittedName>
        <fullName evidence="1">Uncharacterized protein</fullName>
    </submittedName>
</protein>
<gene>
    <name evidence="1" type="ORF">GCM10017557_38400</name>
</gene>
<organism evidence="1 2">
    <name type="scientific">Streptomyces aurantiacus</name>
    <dbReference type="NCBI Taxonomy" id="47760"/>
    <lineage>
        <taxon>Bacteria</taxon>
        <taxon>Bacillati</taxon>
        <taxon>Actinomycetota</taxon>
        <taxon>Actinomycetes</taxon>
        <taxon>Kitasatosporales</taxon>
        <taxon>Streptomycetaceae</taxon>
        <taxon>Streptomyces</taxon>
        <taxon>Streptomyces aurantiacus group</taxon>
    </lineage>
</organism>
<sequence length="55" mass="6003">MVPRRTLRIDLAPRELPFWLLAAGGVVLTEQVGVDPIVALPAAFLAAIQVRLRLV</sequence>
<dbReference type="Proteomes" id="UP000516444">
    <property type="component" value="Chromosome"/>
</dbReference>
<keyword evidence="2" id="KW-1185">Reference proteome</keyword>
<evidence type="ECO:0000313" key="2">
    <source>
        <dbReference type="Proteomes" id="UP000516444"/>
    </source>
</evidence>
<evidence type="ECO:0000313" key="1">
    <source>
        <dbReference type="EMBL" id="BCL28981.1"/>
    </source>
</evidence>
<dbReference type="AlphaFoldDB" id="A0A7G1P2T1"/>